<dbReference type="PROSITE" id="PS51257">
    <property type="entry name" value="PROKAR_LIPOPROTEIN"/>
    <property type="match status" value="1"/>
</dbReference>
<dbReference type="SUPFAM" id="SSF56281">
    <property type="entry name" value="Metallo-hydrolase/oxidoreductase"/>
    <property type="match status" value="1"/>
</dbReference>
<gene>
    <name evidence="2" type="ORF">ACFSVN_02145</name>
</gene>
<evidence type="ECO:0000313" key="2">
    <source>
        <dbReference type="EMBL" id="MFD2531242.1"/>
    </source>
</evidence>
<dbReference type="PANTHER" id="PTHR42663:SF7">
    <property type="entry name" value="COENZYME PQQ SYNTHESIS PROTEIN B"/>
    <property type="match status" value="1"/>
</dbReference>
<proteinExistence type="predicted"/>
<feature type="domain" description="Metallo-beta-lactamase" evidence="1">
    <location>
        <begin position="81"/>
        <end position="278"/>
    </location>
</feature>
<dbReference type="EMBL" id="JBHULI010000002">
    <property type="protein sequence ID" value="MFD2531242.1"/>
    <property type="molecule type" value="Genomic_DNA"/>
</dbReference>
<keyword evidence="3" id="KW-1185">Reference proteome</keyword>
<protein>
    <submittedName>
        <fullName evidence="2">MBL fold metallo-hydrolase</fullName>
    </submittedName>
</protein>
<dbReference type="Pfam" id="PF12706">
    <property type="entry name" value="Lactamase_B_2"/>
    <property type="match status" value="1"/>
</dbReference>
<dbReference type="InterPro" id="IPR036866">
    <property type="entry name" value="RibonucZ/Hydroxyglut_hydro"/>
</dbReference>
<comment type="caution">
    <text evidence="2">The sequence shown here is derived from an EMBL/GenBank/DDBJ whole genome shotgun (WGS) entry which is preliminary data.</text>
</comment>
<evidence type="ECO:0000259" key="1">
    <source>
        <dbReference type="Pfam" id="PF12706"/>
    </source>
</evidence>
<name>A0ABW5JI75_9BACT</name>
<reference evidence="3" key="1">
    <citation type="journal article" date="2019" name="Int. J. Syst. Evol. Microbiol.">
        <title>The Global Catalogue of Microorganisms (GCM) 10K type strain sequencing project: providing services to taxonomists for standard genome sequencing and annotation.</title>
        <authorList>
            <consortium name="The Broad Institute Genomics Platform"/>
            <consortium name="The Broad Institute Genome Sequencing Center for Infectious Disease"/>
            <person name="Wu L."/>
            <person name="Ma J."/>
        </authorList>
    </citation>
    <scope>NUCLEOTIDE SEQUENCE [LARGE SCALE GENOMIC DNA]</scope>
    <source>
        <strain evidence="3">KCTC 52042</strain>
    </source>
</reference>
<sequence length="311" mass="35267">MNRLLIFTLLLITACSEKLNPEPTQETDQSITILGIAQDAGFPQADCNKEHCQQFWEGRVEKRHVVSLGLTDQTTGQNRIFEATPDFTAQLHQLKTISAIDDLSGFFLTHAHIGHYTGLMYLGHEVMGTSEVPVYTMPGMRSYLETNGPWSQLVNMNNISLQDIQADSAIRLTQNLSVTPFIVPHRDEYSETVGYRIESPTKKVLFIPDINKWHIWERDIIKEIAAVDVALLDGTFYDAEELPGRDMSEIPHPYVEESIKLFNNLPASEKSKIMFIHFNHTNPLILDSPERREVEDLGFRVASEGQIISLN</sequence>
<dbReference type="Gene3D" id="3.60.15.10">
    <property type="entry name" value="Ribonuclease Z/Hydroxyacylglutathione hydrolase-like"/>
    <property type="match status" value="1"/>
</dbReference>
<organism evidence="2 3">
    <name type="scientific">Gracilimonas halophila</name>
    <dbReference type="NCBI Taxonomy" id="1834464"/>
    <lineage>
        <taxon>Bacteria</taxon>
        <taxon>Pseudomonadati</taxon>
        <taxon>Balneolota</taxon>
        <taxon>Balneolia</taxon>
        <taxon>Balneolales</taxon>
        <taxon>Balneolaceae</taxon>
        <taxon>Gracilimonas</taxon>
    </lineage>
</organism>
<accession>A0ABW5JI75</accession>
<evidence type="ECO:0000313" key="3">
    <source>
        <dbReference type="Proteomes" id="UP001597460"/>
    </source>
</evidence>
<dbReference type="InterPro" id="IPR001279">
    <property type="entry name" value="Metallo-B-lactamas"/>
</dbReference>
<dbReference type="RefSeq" id="WP_390297915.1">
    <property type="nucleotide sequence ID" value="NZ_JBHULI010000002.1"/>
</dbReference>
<dbReference type="Proteomes" id="UP001597460">
    <property type="component" value="Unassembled WGS sequence"/>
</dbReference>
<dbReference type="PANTHER" id="PTHR42663">
    <property type="entry name" value="HYDROLASE C777.06C-RELATED-RELATED"/>
    <property type="match status" value="1"/>
</dbReference>